<proteinExistence type="predicted"/>
<feature type="chain" id="PRO_5014727428" evidence="1">
    <location>
        <begin position="18"/>
        <end position="67"/>
    </location>
</feature>
<dbReference type="EMBL" id="GGFM01012043">
    <property type="protein sequence ID" value="MBW32794.1"/>
    <property type="molecule type" value="Transcribed_RNA"/>
</dbReference>
<reference evidence="2" key="1">
    <citation type="submission" date="2018-01" db="EMBL/GenBank/DDBJ databases">
        <title>An insight into the sialome of Amazonian anophelines.</title>
        <authorList>
            <person name="Ribeiro J.M."/>
            <person name="Scarpassa V."/>
            <person name="Calvo E."/>
        </authorList>
    </citation>
    <scope>NUCLEOTIDE SEQUENCE</scope>
    <source>
        <tissue evidence="2">Salivary glands</tissue>
    </source>
</reference>
<keyword evidence="1" id="KW-0732">Signal</keyword>
<name>A0A2M3ZW66_9DIPT</name>
<protein>
    <submittedName>
        <fullName evidence="2">Putative secreted peptide</fullName>
    </submittedName>
</protein>
<feature type="signal peptide" evidence="1">
    <location>
        <begin position="1"/>
        <end position="17"/>
    </location>
</feature>
<evidence type="ECO:0000313" key="2">
    <source>
        <dbReference type="EMBL" id="MBW32794.1"/>
    </source>
</evidence>
<evidence type="ECO:0000256" key="1">
    <source>
        <dbReference type="SAM" id="SignalP"/>
    </source>
</evidence>
<dbReference type="AlphaFoldDB" id="A0A2M3ZW66"/>
<accession>A0A2M3ZW66</accession>
<sequence>MILFIAASSFLTEVLLSFTDCSSWMAVCFCCCKILISLSRTLRSFCWSALRSSSFWNTFSKLSVKGS</sequence>
<organism evidence="2">
    <name type="scientific">Anopheles braziliensis</name>
    <dbReference type="NCBI Taxonomy" id="58242"/>
    <lineage>
        <taxon>Eukaryota</taxon>
        <taxon>Metazoa</taxon>
        <taxon>Ecdysozoa</taxon>
        <taxon>Arthropoda</taxon>
        <taxon>Hexapoda</taxon>
        <taxon>Insecta</taxon>
        <taxon>Pterygota</taxon>
        <taxon>Neoptera</taxon>
        <taxon>Endopterygota</taxon>
        <taxon>Diptera</taxon>
        <taxon>Nematocera</taxon>
        <taxon>Culicoidea</taxon>
        <taxon>Culicidae</taxon>
        <taxon>Anophelinae</taxon>
        <taxon>Anopheles</taxon>
    </lineage>
</organism>